<name>A0AAN6RX88_9PEZI</name>
<sequence length="1029" mass="113272">MMHPSRRAYVEEADPESSTLTDAAIDRDYDIPGAGAGIAPEKASALLSQFERRRLAATIAVPTDDGRVRAKLRELGQPVTFFGEGPADRRDRLRELLTEQAHTQGAGGQEGADVEMQDAAEEEEEGAEDQEEEFYSRGTDELLEARIHIAQYSIPRAKRRIEFQKKEATIPLRTHVKFRKEIKERLQTFELQGSQTAGDRHVSMTRISPNGKMVATGNWGGQVKLIDIPTLEHKRTLRGHTNKISGLAWMPGATLPERNVSEDTVNLASGGAEGQIHLWSLSQDTPLSTLSGHSQRVCRVEFHPSGKYLASASEDTSWRLWDVEKNTELLLQEGHSRGVYAVSFSTDGSLLASAGLDSIGRIWDLRSGRTVMILDGGTDGHIKPIYGLDWGSDGHRVLTASADGWIKCWDVRKVQRSGGIGAHTSAVSDVRWFKGLDDPLEGDGGALPGEDDKGGQVPKKSGTFLVSAGFDHKVNIFSADDWGLVQSLTGHTGPVASVDVSRDGRWIVSGGHDRTVKLWGRNDSAGICLSWDLRSRETGASCNPTARSPPPHLATMSSIDRYRPAREGYQPPTLPPKPLPAIDRLSKSPSRRRDVPPAVPSPPTHSSRTSPPRPQSRRSAPSPAHSSPPQASQPRPNQWFFTADEVASSPSIVEGLPLAEERLRRAKGVNFIYQVGILLELPQVTLWVAGVFFHRFYMRYSMAEERGGIHHYNIAATALFLANKTEENCRKTKDLIIAVAKVAQKNTKLIIDEQSKEYWKWRDSILAYEELMLETLTFDLLVDSPYPRVYDYMGQLDLVHSKALRDSAWAFCNDACLTVLPLLLNGRDVAVAAIFFATSVTREKIDDVNGEPWWRFLKASETSTVRAVQLMADFYRENPLRKQDSKVPGSPEFTLESTRRRGELSLSQMDLDSSQYGTPTPLGLDDRAARSPSRVEREGSDAAKEVAIKKEEEDDGAGGADESRGDSDAALKLAANDLSTHNSSSETLNGSGGGGLVSPRIKRSTEPEEGAERESKRPRLSDEEGEGDD</sequence>
<evidence type="ECO:0000256" key="2">
    <source>
        <dbReference type="ARBA" id="ARBA00022737"/>
    </source>
</evidence>
<dbReference type="InterPro" id="IPR014906">
    <property type="entry name" value="PRP4-like"/>
</dbReference>
<feature type="repeat" description="WD" evidence="3">
    <location>
        <begin position="378"/>
        <end position="412"/>
    </location>
</feature>
<dbReference type="GO" id="GO:0017070">
    <property type="term" value="F:U6 snRNA binding"/>
    <property type="evidence" value="ECO:0007669"/>
    <property type="project" value="TreeGrafter"/>
</dbReference>
<feature type="repeat" description="WD" evidence="3">
    <location>
        <begin position="488"/>
        <end position="519"/>
    </location>
</feature>
<dbReference type="CDD" id="cd20546">
    <property type="entry name" value="CYCLIN_SpCG1C_ScCTK2-like_rpt2"/>
    <property type="match status" value="1"/>
</dbReference>
<reference evidence="7" key="1">
    <citation type="journal article" date="2023" name="Mol. Phylogenet. Evol.">
        <title>Genome-scale phylogeny and comparative genomics of the fungal order Sordariales.</title>
        <authorList>
            <person name="Hensen N."/>
            <person name="Bonometti L."/>
            <person name="Westerberg I."/>
            <person name="Brannstrom I.O."/>
            <person name="Guillou S."/>
            <person name="Cros-Aarteil S."/>
            <person name="Calhoun S."/>
            <person name="Haridas S."/>
            <person name="Kuo A."/>
            <person name="Mondo S."/>
            <person name="Pangilinan J."/>
            <person name="Riley R."/>
            <person name="LaButti K."/>
            <person name="Andreopoulos B."/>
            <person name="Lipzen A."/>
            <person name="Chen C."/>
            <person name="Yan M."/>
            <person name="Daum C."/>
            <person name="Ng V."/>
            <person name="Clum A."/>
            <person name="Steindorff A."/>
            <person name="Ohm R.A."/>
            <person name="Martin F."/>
            <person name="Silar P."/>
            <person name="Natvig D.O."/>
            <person name="Lalanne C."/>
            <person name="Gautier V."/>
            <person name="Ament-Velasquez S.L."/>
            <person name="Kruys A."/>
            <person name="Hutchinson M.I."/>
            <person name="Powell A.J."/>
            <person name="Barry K."/>
            <person name="Miller A.N."/>
            <person name="Grigoriev I.V."/>
            <person name="Debuchy R."/>
            <person name="Gladieux P."/>
            <person name="Hiltunen Thoren M."/>
            <person name="Johannesson H."/>
        </authorList>
    </citation>
    <scope>NUCLEOTIDE SEQUENCE</scope>
    <source>
        <strain evidence="7">CBS 103.79</strain>
    </source>
</reference>
<dbReference type="InterPro" id="IPR019775">
    <property type="entry name" value="WD40_repeat_CS"/>
</dbReference>
<feature type="region of interest" description="Disordered" evidence="4">
    <location>
        <begin position="906"/>
        <end position="1029"/>
    </location>
</feature>
<evidence type="ECO:0000313" key="7">
    <source>
        <dbReference type="EMBL" id="KAK3905808.1"/>
    </source>
</evidence>
<evidence type="ECO:0000259" key="6">
    <source>
        <dbReference type="SMART" id="SM00500"/>
    </source>
</evidence>
<dbReference type="Proteomes" id="UP001303889">
    <property type="component" value="Unassembled WGS sequence"/>
</dbReference>
<dbReference type="InterPro" id="IPR001680">
    <property type="entry name" value="WD40_rpt"/>
</dbReference>
<feature type="compositionally biased region" description="Low complexity" evidence="4">
    <location>
        <begin position="906"/>
        <end position="915"/>
    </location>
</feature>
<organism evidence="7 8">
    <name type="scientific">Staphylotrichum tortipilum</name>
    <dbReference type="NCBI Taxonomy" id="2831512"/>
    <lineage>
        <taxon>Eukaryota</taxon>
        <taxon>Fungi</taxon>
        <taxon>Dikarya</taxon>
        <taxon>Ascomycota</taxon>
        <taxon>Pezizomycotina</taxon>
        <taxon>Sordariomycetes</taxon>
        <taxon>Sordariomycetidae</taxon>
        <taxon>Sordariales</taxon>
        <taxon>Chaetomiaceae</taxon>
        <taxon>Staphylotrichum</taxon>
    </lineage>
</organism>
<dbReference type="EMBL" id="MU855346">
    <property type="protein sequence ID" value="KAK3905808.1"/>
    <property type="molecule type" value="Genomic_DNA"/>
</dbReference>
<dbReference type="PROSITE" id="PS50294">
    <property type="entry name" value="WD_REPEATS_REGION"/>
    <property type="match status" value="4"/>
</dbReference>
<feature type="region of interest" description="Disordered" evidence="4">
    <location>
        <begin position="881"/>
        <end position="900"/>
    </location>
</feature>
<dbReference type="CDD" id="cd00200">
    <property type="entry name" value="WD40"/>
    <property type="match status" value="1"/>
</dbReference>
<dbReference type="PROSITE" id="PS50082">
    <property type="entry name" value="WD_REPEATS_2"/>
    <property type="match status" value="4"/>
</dbReference>
<feature type="domain" description="Pre-mRNA processing factor 4 (PRP4)-like" evidence="6">
    <location>
        <begin position="63"/>
        <end position="118"/>
    </location>
</feature>
<feature type="domain" description="Cyclin-like" evidence="5">
    <location>
        <begin position="670"/>
        <end position="774"/>
    </location>
</feature>
<feature type="region of interest" description="Disordered" evidence="4">
    <location>
        <begin position="101"/>
        <end position="136"/>
    </location>
</feature>
<feature type="compositionally biased region" description="Basic and acidic residues" evidence="4">
    <location>
        <begin position="924"/>
        <end position="951"/>
    </location>
</feature>
<dbReference type="GO" id="GO:0046540">
    <property type="term" value="C:U4/U6 x U5 tri-snRNP complex"/>
    <property type="evidence" value="ECO:0007669"/>
    <property type="project" value="TreeGrafter"/>
</dbReference>
<dbReference type="Pfam" id="PF00400">
    <property type="entry name" value="WD40"/>
    <property type="match status" value="5"/>
</dbReference>
<keyword evidence="8" id="KW-1185">Reference proteome</keyword>
<keyword evidence="1 3" id="KW-0853">WD repeat</keyword>
<evidence type="ECO:0000259" key="5">
    <source>
        <dbReference type="SMART" id="SM00385"/>
    </source>
</evidence>
<dbReference type="InterPro" id="IPR006671">
    <property type="entry name" value="Cyclin_N"/>
</dbReference>
<dbReference type="PRINTS" id="PR00320">
    <property type="entry name" value="GPROTEINBRPT"/>
</dbReference>
<feature type="repeat" description="WD" evidence="3">
    <location>
        <begin position="290"/>
        <end position="331"/>
    </location>
</feature>
<dbReference type="InterPro" id="IPR036285">
    <property type="entry name" value="PRP4-like_sf"/>
</dbReference>
<gene>
    <name evidence="7" type="ORF">C8A05DRAFT_41318</name>
</gene>
<dbReference type="InterPro" id="IPR036322">
    <property type="entry name" value="WD40_repeat_dom_sf"/>
</dbReference>
<dbReference type="PROSITE" id="PS00678">
    <property type="entry name" value="WD_REPEATS_1"/>
    <property type="match status" value="1"/>
</dbReference>
<feature type="compositionally biased region" description="Low complexity" evidence="4">
    <location>
        <begin position="617"/>
        <end position="636"/>
    </location>
</feature>
<dbReference type="InterPro" id="IPR015943">
    <property type="entry name" value="WD40/YVTN_repeat-like_dom_sf"/>
</dbReference>
<protein>
    <submittedName>
        <fullName evidence="7">Uncharacterized protein</fullName>
    </submittedName>
</protein>
<dbReference type="SUPFAM" id="SSF50978">
    <property type="entry name" value="WD40 repeat-like"/>
    <property type="match status" value="1"/>
</dbReference>
<dbReference type="GO" id="GO:0000398">
    <property type="term" value="P:mRNA splicing, via spliceosome"/>
    <property type="evidence" value="ECO:0007669"/>
    <property type="project" value="TreeGrafter"/>
</dbReference>
<keyword evidence="2" id="KW-0677">Repeat</keyword>
<dbReference type="PANTHER" id="PTHR19846">
    <property type="entry name" value="WD40 REPEAT PROTEIN"/>
    <property type="match status" value="1"/>
</dbReference>
<evidence type="ECO:0000256" key="1">
    <source>
        <dbReference type="ARBA" id="ARBA00022574"/>
    </source>
</evidence>
<proteinExistence type="predicted"/>
<dbReference type="SMART" id="SM00500">
    <property type="entry name" value="SFM"/>
    <property type="match status" value="1"/>
</dbReference>
<feature type="compositionally biased region" description="Polar residues" evidence="4">
    <location>
        <begin position="977"/>
        <end position="989"/>
    </location>
</feature>
<dbReference type="SMART" id="SM00320">
    <property type="entry name" value="WD40"/>
    <property type="match status" value="7"/>
</dbReference>
<dbReference type="FunFam" id="2.130.10.10:FF:000698">
    <property type="entry name" value="Putative pre-mRNA splicing factor"/>
    <property type="match status" value="1"/>
</dbReference>
<dbReference type="GO" id="GO:0030621">
    <property type="term" value="F:U4 snRNA binding"/>
    <property type="evidence" value="ECO:0007669"/>
    <property type="project" value="TreeGrafter"/>
</dbReference>
<feature type="region of interest" description="Disordered" evidence="4">
    <location>
        <begin position="1"/>
        <end position="37"/>
    </location>
</feature>
<dbReference type="InterPro" id="IPR013763">
    <property type="entry name" value="Cyclin-like_dom"/>
</dbReference>
<dbReference type="SUPFAM" id="SSF158230">
    <property type="entry name" value="PRP4-like"/>
    <property type="match status" value="1"/>
</dbReference>
<feature type="compositionally biased region" description="Basic and acidic residues" evidence="4">
    <location>
        <begin position="1003"/>
        <end position="1022"/>
    </location>
</feature>
<dbReference type="Pfam" id="PF00134">
    <property type="entry name" value="Cyclin_N"/>
    <property type="match status" value="1"/>
</dbReference>
<comment type="caution">
    <text evidence="7">The sequence shown here is derived from an EMBL/GenBank/DDBJ whole genome shotgun (WGS) entry which is preliminary data.</text>
</comment>
<dbReference type="PANTHER" id="PTHR19846:SF0">
    <property type="entry name" value="PRE-MRNA PROCESSING FACTOR 4"/>
    <property type="match status" value="1"/>
</dbReference>
<evidence type="ECO:0000256" key="4">
    <source>
        <dbReference type="SAM" id="MobiDB-lite"/>
    </source>
</evidence>
<dbReference type="Pfam" id="PF08799">
    <property type="entry name" value="PRP4"/>
    <property type="match status" value="1"/>
</dbReference>
<evidence type="ECO:0000256" key="3">
    <source>
        <dbReference type="PROSITE-ProRule" id="PRU00221"/>
    </source>
</evidence>
<feature type="compositionally biased region" description="Acidic residues" evidence="4">
    <location>
        <begin position="112"/>
        <end position="133"/>
    </location>
</feature>
<dbReference type="InterPro" id="IPR020472">
    <property type="entry name" value="WD40_PAC1"/>
</dbReference>
<dbReference type="FunFam" id="4.10.280.110:FF:000003">
    <property type="entry name" value="Pre-mRNA splicing factor, variant"/>
    <property type="match status" value="1"/>
</dbReference>
<dbReference type="FunFam" id="1.10.472.10:FF:000072">
    <property type="entry name" value="Cyclin Pch1"/>
    <property type="match status" value="1"/>
</dbReference>
<feature type="region of interest" description="Disordered" evidence="4">
    <location>
        <begin position="538"/>
        <end position="557"/>
    </location>
</feature>
<dbReference type="Gene3D" id="1.10.472.10">
    <property type="entry name" value="Cyclin-like"/>
    <property type="match status" value="2"/>
</dbReference>
<evidence type="ECO:0000313" key="8">
    <source>
        <dbReference type="Proteomes" id="UP001303889"/>
    </source>
</evidence>
<dbReference type="Gene3D" id="2.130.10.10">
    <property type="entry name" value="YVTN repeat-like/Quinoprotein amine dehydrogenase"/>
    <property type="match status" value="2"/>
</dbReference>
<dbReference type="SUPFAM" id="SSF47954">
    <property type="entry name" value="Cyclin-like"/>
    <property type="match status" value="2"/>
</dbReference>
<feature type="region of interest" description="Disordered" evidence="4">
    <location>
        <begin position="565"/>
        <end position="636"/>
    </location>
</feature>
<reference evidence="7" key="2">
    <citation type="submission" date="2023-05" db="EMBL/GenBank/DDBJ databases">
        <authorList>
            <consortium name="Lawrence Berkeley National Laboratory"/>
            <person name="Steindorff A."/>
            <person name="Hensen N."/>
            <person name="Bonometti L."/>
            <person name="Westerberg I."/>
            <person name="Brannstrom I.O."/>
            <person name="Guillou S."/>
            <person name="Cros-Aarteil S."/>
            <person name="Calhoun S."/>
            <person name="Haridas S."/>
            <person name="Kuo A."/>
            <person name="Mondo S."/>
            <person name="Pangilinan J."/>
            <person name="Riley R."/>
            <person name="Labutti K."/>
            <person name="Andreopoulos B."/>
            <person name="Lipzen A."/>
            <person name="Chen C."/>
            <person name="Yanf M."/>
            <person name="Daum C."/>
            <person name="Ng V."/>
            <person name="Clum A."/>
            <person name="Ohm R."/>
            <person name="Martin F."/>
            <person name="Silar P."/>
            <person name="Natvig D."/>
            <person name="Lalanne C."/>
            <person name="Gautier V."/>
            <person name="Ament-Velasquez S.L."/>
            <person name="Kruys A."/>
            <person name="Hutchinson M.I."/>
            <person name="Powell A.J."/>
            <person name="Barry K."/>
            <person name="Miller A.N."/>
            <person name="Grigoriev I.V."/>
            <person name="Debuchy R."/>
            <person name="Gladieux P."/>
            <person name="Thoren M.H."/>
            <person name="Johannesson H."/>
        </authorList>
    </citation>
    <scope>NUCLEOTIDE SEQUENCE</scope>
    <source>
        <strain evidence="7">CBS 103.79</strain>
    </source>
</reference>
<dbReference type="SMART" id="SM00385">
    <property type="entry name" value="CYCLIN"/>
    <property type="match status" value="1"/>
</dbReference>
<dbReference type="AlphaFoldDB" id="A0AAN6RX88"/>
<dbReference type="Gene3D" id="4.10.280.110">
    <property type="entry name" value="Pre-mRNA processing factor 4 domain"/>
    <property type="match status" value="1"/>
</dbReference>
<feature type="repeat" description="WD" evidence="3">
    <location>
        <begin position="332"/>
        <end position="373"/>
    </location>
</feature>
<dbReference type="InterPro" id="IPR036915">
    <property type="entry name" value="Cyclin-like_sf"/>
</dbReference>
<accession>A0AAN6RX88</accession>